<reference evidence="1 2" key="1">
    <citation type="journal article" date="2022" name="Plant J.">
        <title>Chromosome-level genome of Camellia lanceoleosa provides a valuable resource for understanding genome evolution and self-incompatibility.</title>
        <authorList>
            <person name="Gong W."/>
            <person name="Xiao S."/>
            <person name="Wang L."/>
            <person name="Liao Z."/>
            <person name="Chang Y."/>
            <person name="Mo W."/>
            <person name="Hu G."/>
            <person name="Li W."/>
            <person name="Zhao G."/>
            <person name="Zhu H."/>
            <person name="Hu X."/>
            <person name="Ji K."/>
            <person name="Xiang X."/>
            <person name="Song Q."/>
            <person name="Yuan D."/>
            <person name="Jin S."/>
            <person name="Zhang L."/>
        </authorList>
    </citation>
    <scope>NUCLEOTIDE SEQUENCE [LARGE SCALE GENOMIC DNA]</scope>
    <source>
        <strain evidence="1">SQ_2022a</strain>
    </source>
</reference>
<dbReference type="Proteomes" id="UP001060215">
    <property type="component" value="Chromosome 1"/>
</dbReference>
<organism evidence="1 2">
    <name type="scientific">Camellia lanceoleosa</name>
    <dbReference type="NCBI Taxonomy" id="1840588"/>
    <lineage>
        <taxon>Eukaryota</taxon>
        <taxon>Viridiplantae</taxon>
        <taxon>Streptophyta</taxon>
        <taxon>Embryophyta</taxon>
        <taxon>Tracheophyta</taxon>
        <taxon>Spermatophyta</taxon>
        <taxon>Magnoliopsida</taxon>
        <taxon>eudicotyledons</taxon>
        <taxon>Gunneridae</taxon>
        <taxon>Pentapetalae</taxon>
        <taxon>asterids</taxon>
        <taxon>Ericales</taxon>
        <taxon>Theaceae</taxon>
        <taxon>Camellia</taxon>
    </lineage>
</organism>
<gene>
    <name evidence="1" type="ORF">LOK49_LG01G02098</name>
</gene>
<evidence type="ECO:0000313" key="2">
    <source>
        <dbReference type="Proteomes" id="UP001060215"/>
    </source>
</evidence>
<accession>A0ACC0IWV5</accession>
<dbReference type="EMBL" id="CM045758">
    <property type="protein sequence ID" value="KAI8030160.1"/>
    <property type="molecule type" value="Genomic_DNA"/>
</dbReference>
<evidence type="ECO:0000313" key="1">
    <source>
        <dbReference type="EMBL" id="KAI8030160.1"/>
    </source>
</evidence>
<name>A0ACC0IWV5_9ERIC</name>
<protein>
    <submittedName>
        <fullName evidence="1">Glutathione S-transferase T3</fullName>
    </submittedName>
</protein>
<comment type="caution">
    <text evidence="1">The sequence shown here is derived from an EMBL/GenBank/DDBJ whole genome shotgun (WGS) entry which is preliminary data.</text>
</comment>
<keyword evidence="2" id="KW-1185">Reference proteome</keyword>
<sequence length="570" mass="65579">MDDAQVRKKALYRAKLNVNKLEKCIESPLVRYNEFDQHVSRVCDVVFRSESLWSAHQASHKHHEVINNDKANAAGLTLFNSVKADSPVELPKPKPEPQKLRGSNPEASTELPKVGSSVVPPGFFDNNEPKRQKTGMNVAKLGNPNSYNKPGGSAQTQVAEPFNSESKIDTLSSAKVVEGKTNEILPDRECTQISKIIVGSETKQAKGALPEGFFDDKDADLRAHAPVKLDVKMDLQTQGDVYTNLVQGGSNLSDEFMMESSTHFNEHAQVAAQESQFSPQMEPTAKKSQRGSNFTMEEDNLLISAWLNTSLDAMLGNELKHKTYWSRIWEYFHKYRTFNSNRNQNSLMNRWSTIQLGTYKFCGYFAQIESIHQSGVTELEKIYKARLMYQEFQKTSFQFEHCWNVLRCEPKWLEECEKKKPKRSKTSTSSPSTPESIHLGEDDISHDTFVELERPLGTKAEKEQLNKQQIKNCASSNFVGLLNKIMEEKKKVNEKEMEILEQACLQEQEQNHIKHEIEQKRLRIEQEKLQMEQLKEEERIIMMETSGLSPMQKEYYHYRQMEILESRRRK</sequence>
<proteinExistence type="predicted"/>